<sequence>MWRSFFLAVGTMLIILGVECMLIDSATFAAEAPAAPVQVKNESWFETPPVMQSARKRVVKPPEWIPWSSIATGAVVVLYAMTLPARWGKG</sequence>
<dbReference type="OrthoDB" id="280018at2"/>
<evidence type="ECO:0000256" key="1">
    <source>
        <dbReference type="SAM" id="Phobius"/>
    </source>
</evidence>
<proteinExistence type="predicted"/>
<protein>
    <submittedName>
        <fullName evidence="2">Uncharacterized protein</fullName>
    </submittedName>
</protein>
<evidence type="ECO:0000313" key="3">
    <source>
        <dbReference type="Proteomes" id="UP000318017"/>
    </source>
</evidence>
<dbReference type="RefSeq" id="WP_145084278.1">
    <property type="nucleotide sequence ID" value="NZ_CP036298.1"/>
</dbReference>
<dbReference type="AlphaFoldDB" id="A0A518GF43"/>
<keyword evidence="1" id="KW-1133">Transmembrane helix</keyword>
<organism evidence="2 3">
    <name type="scientific">Aureliella helgolandensis</name>
    <dbReference type="NCBI Taxonomy" id="2527968"/>
    <lineage>
        <taxon>Bacteria</taxon>
        <taxon>Pseudomonadati</taxon>
        <taxon>Planctomycetota</taxon>
        <taxon>Planctomycetia</taxon>
        <taxon>Pirellulales</taxon>
        <taxon>Pirellulaceae</taxon>
        <taxon>Aureliella</taxon>
    </lineage>
</organism>
<gene>
    <name evidence="2" type="ORF">Q31a_56100</name>
</gene>
<evidence type="ECO:0000313" key="2">
    <source>
        <dbReference type="EMBL" id="QDV27222.1"/>
    </source>
</evidence>
<keyword evidence="1" id="KW-0472">Membrane</keyword>
<feature type="transmembrane region" description="Helical" evidence="1">
    <location>
        <begin position="64"/>
        <end position="85"/>
    </location>
</feature>
<keyword evidence="1" id="KW-0812">Transmembrane</keyword>
<dbReference type="EMBL" id="CP036298">
    <property type="protein sequence ID" value="QDV27222.1"/>
    <property type="molecule type" value="Genomic_DNA"/>
</dbReference>
<reference evidence="2 3" key="1">
    <citation type="submission" date="2019-02" db="EMBL/GenBank/DDBJ databases">
        <title>Deep-cultivation of Planctomycetes and their phenomic and genomic characterization uncovers novel biology.</title>
        <authorList>
            <person name="Wiegand S."/>
            <person name="Jogler M."/>
            <person name="Boedeker C."/>
            <person name="Pinto D."/>
            <person name="Vollmers J."/>
            <person name="Rivas-Marin E."/>
            <person name="Kohn T."/>
            <person name="Peeters S.H."/>
            <person name="Heuer A."/>
            <person name="Rast P."/>
            <person name="Oberbeckmann S."/>
            <person name="Bunk B."/>
            <person name="Jeske O."/>
            <person name="Meyerdierks A."/>
            <person name="Storesund J.E."/>
            <person name="Kallscheuer N."/>
            <person name="Luecker S."/>
            <person name="Lage O.M."/>
            <person name="Pohl T."/>
            <person name="Merkel B.J."/>
            <person name="Hornburger P."/>
            <person name="Mueller R.-W."/>
            <person name="Bruemmer F."/>
            <person name="Labrenz M."/>
            <person name="Spormann A.M."/>
            <person name="Op den Camp H."/>
            <person name="Overmann J."/>
            <person name="Amann R."/>
            <person name="Jetten M.S.M."/>
            <person name="Mascher T."/>
            <person name="Medema M.H."/>
            <person name="Devos D.P."/>
            <person name="Kaster A.-K."/>
            <person name="Ovreas L."/>
            <person name="Rohde M."/>
            <person name="Galperin M.Y."/>
            <person name="Jogler C."/>
        </authorList>
    </citation>
    <scope>NUCLEOTIDE SEQUENCE [LARGE SCALE GENOMIC DNA]</scope>
    <source>
        <strain evidence="2 3">Q31a</strain>
    </source>
</reference>
<keyword evidence="3" id="KW-1185">Reference proteome</keyword>
<dbReference type="KEGG" id="ahel:Q31a_56100"/>
<name>A0A518GF43_9BACT</name>
<dbReference type="Proteomes" id="UP000318017">
    <property type="component" value="Chromosome"/>
</dbReference>
<accession>A0A518GF43</accession>